<keyword evidence="1 5" id="KW-0055">Arginine biosynthesis</keyword>
<reference evidence="8 9" key="1">
    <citation type="submission" date="2019-03" db="EMBL/GenBank/DDBJ databases">
        <title>Freshwater and sediment microbial communities from various areas in North America, analyzing microbe dynamics in response to fracking.</title>
        <authorList>
            <person name="Lamendella R."/>
        </authorList>
    </citation>
    <scope>NUCLEOTIDE SEQUENCE [LARGE SCALE GENOMIC DNA]</scope>
    <source>
        <strain evidence="8 9">114D</strain>
    </source>
</reference>
<dbReference type="GO" id="GO:0005737">
    <property type="term" value="C:cytoplasm"/>
    <property type="evidence" value="ECO:0007669"/>
    <property type="project" value="UniProtKB-SubCell"/>
</dbReference>
<dbReference type="InterPro" id="IPR000706">
    <property type="entry name" value="AGPR_type-1"/>
</dbReference>
<dbReference type="SUPFAM" id="SSF51735">
    <property type="entry name" value="NAD(P)-binding Rossmann-fold domains"/>
    <property type="match status" value="1"/>
</dbReference>
<sequence>MIQVGIIGGAGYTAGELIRILLNHAKAEIAFVQSSSNAGNPIDTVHRDLIGETSLNFVAEPDFEAVDVIFLCMGHGKSKEFIERNSIPDAVRIIDLSHDYRLKAEGNDFIYGLPELNREVIRSSRRIANPGCFATGIQLAVLPLAAAGVLENEVHVHAITGSTGAGQAPSRTSHFSWRNSNVSVYKAFQHQHLGEITQSFKQLQNSFDFAINFIPVRGNHTRGIFASVYTDFKGSLEEAKELYKRYYADHPFVFVTDENPDVKQVVNTNKAVLHLEKHGDKLLILSVTDNLLKGASGQAVQNMNLLFGLDEKEGLNLKPVSF</sequence>
<comment type="pathway">
    <text evidence="5">Amino-acid biosynthesis; L-arginine biosynthesis; N(2)-acetyl-L-ornithine from L-glutamate: step 3/4.</text>
</comment>
<dbReference type="InterPro" id="IPR023013">
    <property type="entry name" value="AGPR_AS"/>
</dbReference>
<gene>
    <name evidence="5" type="primary">argC</name>
    <name evidence="8" type="ORF">DET52_1011005</name>
</gene>
<evidence type="ECO:0000256" key="1">
    <source>
        <dbReference type="ARBA" id="ARBA00022571"/>
    </source>
</evidence>
<evidence type="ECO:0000313" key="8">
    <source>
        <dbReference type="EMBL" id="TDO05641.1"/>
    </source>
</evidence>
<evidence type="ECO:0000256" key="5">
    <source>
        <dbReference type="HAMAP-Rule" id="MF_00150"/>
    </source>
</evidence>
<dbReference type="GO" id="GO:0070401">
    <property type="term" value="F:NADP+ binding"/>
    <property type="evidence" value="ECO:0007669"/>
    <property type="project" value="InterPro"/>
</dbReference>
<dbReference type="Gene3D" id="3.40.50.720">
    <property type="entry name" value="NAD(P)-binding Rossmann-like Domain"/>
    <property type="match status" value="1"/>
</dbReference>
<protein>
    <recommendedName>
        <fullName evidence="5">N-acetyl-gamma-glutamyl-phosphate reductase</fullName>
        <shortName evidence="5">AGPR</shortName>
        <ecNumber evidence="5">1.2.1.38</ecNumber>
    </recommendedName>
    <alternativeName>
        <fullName evidence="5">N-acetyl-glutamate semialdehyde dehydrogenase</fullName>
        <shortName evidence="5">NAGSA dehydrogenase</shortName>
    </alternativeName>
</protein>
<dbReference type="CDD" id="cd23934">
    <property type="entry name" value="AGPR_1_C"/>
    <property type="match status" value="1"/>
</dbReference>
<dbReference type="InterPro" id="IPR000534">
    <property type="entry name" value="Semialdehyde_DH_NAD-bd"/>
</dbReference>
<evidence type="ECO:0000259" key="7">
    <source>
        <dbReference type="SMART" id="SM00859"/>
    </source>
</evidence>
<dbReference type="InterPro" id="IPR058924">
    <property type="entry name" value="AGPR_dimerisation_dom"/>
</dbReference>
<dbReference type="HAMAP" id="MF_00150">
    <property type="entry name" value="ArgC_type1"/>
    <property type="match status" value="1"/>
</dbReference>
<dbReference type="OrthoDB" id="9801289at2"/>
<dbReference type="GO" id="GO:0003942">
    <property type="term" value="F:N-acetyl-gamma-glutamyl-phosphate reductase activity"/>
    <property type="evidence" value="ECO:0007669"/>
    <property type="project" value="UniProtKB-UniRule"/>
</dbReference>
<evidence type="ECO:0000256" key="6">
    <source>
        <dbReference type="PROSITE-ProRule" id="PRU10010"/>
    </source>
</evidence>
<keyword evidence="2 5" id="KW-0028">Amino-acid biosynthesis</keyword>
<dbReference type="InterPro" id="IPR036291">
    <property type="entry name" value="NAD(P)-bd_dom_sf"/>
</dbReference>
<organism evidence="8 9">
    <name type="scientific">Sunxiuqinia elliptica</name>
    <dbReference type="NCBI Taxonomy" id="655355"/>
    <lineage>
        <taxon>Bacteria</taxon>
        <taxon>Pseudomonadati</taxon>
        <taxon>Bacteroidota</taxon>
        <taxon>Bacteroidia</taxon>
        <taxon>Marinilabiliales</taxon>
        <taxon>Prolixibacteraceae</taxon>
        <taxon>Sunxiuqinia</taxon>
    </lineage>
</organism>
<dbReference type="Pfam" id="PF01118">
    <property type="entry name" value="Semialdhyde_dh"/>
    <property type="match status" value="1"/>
</dbReference>
<dbReference type="EMBL" id="SNWI01000001">
    <property type="protein sequence ID" value="TDO05641.1"/>
    <property type="molecule type" value="Genomic_DNA"/>
</dbReference>
<keyword evidence="3 5" id="KW-0521">NADP</keyword>
<dbReference type="PANTHER" id="PTHR32338">
    <property type="entry name" value="N-ACETYL-GAMMA-GLUTAMYL-PHOSPHATE REDUCTASE, CHLOROPLASTIC-RELATED-RELATED"/>
    <property type="match status" value="1"/>
</dbReference>
<keyword evidence="4 5" id="KW-0560">Oxidoreductase</keyword>
<comment type="caution">
    <text evidence="8">The sequence shown here is derived from an EMBL/GenBank/DDBJ whole genome shotgun (WGS) entry which is preliminary data.</text>
</comment>
<proteinExistence type="inferred from homology"/>
<dbReference type="PANTHER" id="PTHR32338:SF10">
    <property type="entry name" value="N-ACETYL-GAMMA-GLUTAMYL-PHOSPHATE REDUCTASE, CHLOROPLASTIC-RELATED"/>
    <property type="match status" value="1"/>
</dbReference>
<dbReference type="Pfam" id="PF22698">
    <property type="entry name" value="Semialdhyde_dhC_1"/>
    <property type="match status" value="1"/>
</dbReference>
<dbReference type="SUPFAM" id="SSF55347">
    <property type="entry name" value="Glyceraldehyde-3-phosphate dehydrogenase-like, C-terminal domain"/>
    <property type="match status" value="1"/>
</dbReference>
<dbReference type="GO" id="GO:0051287">
    <property type="term" value="F:NAD binding"/>
    <property type="evidence" value="ECO:0007669"/>
    <property type="project" value="InterPro"/>
</dbReference>
<dbReference type="NCBIfam" id="TIGR01850">
    <property type="entry name" value="argC"/>
    <property type="match status" value="1"/>
</dbReference>
<comment type="catalytic activity">
    <reaction evidence="5">
        <text>N-acetyl-L-glutamate 5-semialdehyde + phosphate + NADP(+) = N-acetyl-L-glutamyl 5-phosphate + NADPH + H(+)</text>
        <dbReference type="Rhea" id="RHEA:21588"/>
        <dbReference type="ChEBI" id="CHEBI:15378"/>
        <dbReference type="ChEBI" id="CHEBI:29123"/>
        <dbReference type="ChEBI" id="CHEBI:43474"/>
        <dbReference type="ChEBI" id="CHEBI:57783"/>
        <dbReference type="ChEBI" id="CHEBI:57936"/>
        <dbReference type="ChEBI" id="CHEBI:58349"/>
        <dbReference type="EC" id="1.2.1.38"/>
    </reaction>
</comment>
<dbReference type="Proteomes" id="UP000294848">
    <property type="component" value="Unassembled WGS sequence"/>
</dbReference>
<evidence type="ECO:0000256" key="4">
    <source>
        <dbReference type="ARBA" id="ARBA00023002"/>
    </source>
</evidence>
<comment type="subcellular location">
    <subcellularLocation>
        <location evidence="5">Cytoplasm</location>
    </subcellularLocation>
</comment>
<name>A0A4R6HCW0_9BACT</name>
<dbReference type="Gene3D" id="3.30.360.10">
    <property type="entry name" value="Dihydrodipicolinate Reductase, domain 2"/>
    <property type="match status" value="1"/>
</dbReference>
<comment type="similarity">
    <text evidence="5">Belongs to the NAGSA dehydrogenase family. Type 1 subfamily.</text>
</comment>
<accession>A0A4R6HCW0</accession>
<dbReference type="AlphaFoldDB" id="A0A4R6HCW0"/>
<feature type="domain" description="Semialdehyde dehydrogenase NAD-binding" evidence="7">
    <location>
        <begin position="3"/>
        <end position="124"/>
    </location>
</feature>
<dbReference type="CDD" id="cd17895">
    <property type="entry name" value="AGPR_1_N"/>
    <property type="match status" value="1"/>
</dbReference>
<evidence type="ECO:0000313" key="9">
    <source>
        <dbReference type="Proteomes" id="UP000294848"/>
    </source>
</evidence>
<dbReference type="RefSeq" id="WP_133463663.1">
    <property type="nucleotide sequence ID" value="NZ_SNWI01000001.1"/>
</dbReference>
<dbReference type="PROSITE" id="PS01224">
    <property type="entry name" value="ARGC"/>
    <property type="match status" value="1"/>
</dbReference>
<dbReference type="SMART" id="SM00859">
    <property type="entry name" value="Semialdhyde_dh"/>
    <property type="match status" value="1"/>
</dbReference>
<evidence type="ECO:0000256" key="3">
    <source>
        <dbReference type="ARBA" id="ARBA00022857"/>
    </source>
</evidence>
<dbReference type="InterPro" id="IPR050085">
    <property type="entry name" value="AGPR"/>
</dbReference>
<dbReference type="UniPathway" id="UPA00068">
    <property type="reaction ID" value="UER00108"/>
</dbReference>
<keyword evidence="5" id="KW-0963">Cytoplasm</keyword>
<evidence type="ECO:0000256" key="2">
    <source>
        <dbReference type="ARBA" id="ARBA00022605"/>
    </source>
</evidence>
<comment type="function">
    <text evidence="5">Catalyzes the NADPH-dependent reduction of N-acetyl-5-glutamyl phosphate to yield N-acetyl-L-glutamate 5-semialdehyde.</text>
</comment>
<dbReference type="GO" id="GO:0006526">
    <property type="term" value="P:L-arginine biosynthetic process"/>
    <property type="evidence" value="ECO:0007669"/>
    <property type="project" value="UniProtKB-UniRule"/>
</dbReference>
<dbReference type="EC" id="1.2.1.38" evidence="5"/>
<feature type="active site" evidence="5 6">
    <location>
        <position position="132"/>
    </location>
</feature>